<dbReference type="InterPro" id="IPR050789">
    <property type="entry name" value="Diverse_Enzym_Activities"/>
</dbReference>
<dbReference type="Pfam" id="PF00144">
    <property type="entry name" value="Beta-lactamase"/>
    <property type="match status" value="1"/>
</dbReference>
<dbReference type="GO" id="GO:0016787">
    <property type="term" value="F:hydrolase activity"/>
    <property type="evidence" value="ECO:0007669"/>
    <property type="project" value="UniProtKB-KW"/>
</dbReference>
<sequence length="289" mass="31369">MTAARKALDRFVHGVDGEALGAHGVHVLVGDDAAEHRWRADDREDIHSAAKGVCALAVGMAVDEGLVSIDEPVATYLPGFALGDGVAEVTLRHLLTMTSGIDLPWTPDELDAWTDLAAEMLRRPSRGRVFQYANASTYTAMRALGALVGDVCDWLTPRLFAPLGIRDVRWRRCPRGWIAGGDGLELRTRELARIGRLLRDRGAWEGEQLVSASWVDGMHRGGVDAGGQGIYARYGMSTWSGPGDAWRLHGAYGQFVIVDQAHDAVITITAHEETRGDRMAELAHAALRG</sequence>
<dbReference type="KEGG" id="mbet:N8K70_08470"/>
<name>A0AA97I7V4_9MICO</name>
<evidence type="ECO:0000259" key="1">
    <source>
        <dbReference type="Pfam" id="PF00144"/>
    </source>
</evidence>
<evidence type="ECO:0000313" key="3">
    <source>
        <dbReference type="Proteomes" id="UP001305498"/>
    </source>
</evidence>
<dbReference type="PANTHER" id="PTHR43283">
    <property type="entry name" value="BETA-LACTAMASE-RELATED"/>
    <property type="match status" value="1"/>
</dbReference>
<dbReference type="Proteomes" id="UP001305498">
    <property type="component" value="Chromosome"/>
</dbReference>
<keyword evidence="2" id="KW-0378">Hydrolase</keyword>
<proteinExistence type="predicted"/>
<dbReference type="Gene3D" id="3.40.710.10">
    <property type="entry name" value="DD-peptidase/beta-lactamase superfamily"/>
    <property type="match status" value="1"/>
</dbReference>
<evidence type="ECO:0000313" key="2">
    <source>
        <dbReference type="EMBL" id="WOF24672.1"/>
    </source>
</evidence>
<gene>
    <name evidence="2" type="ORF">N8K70_08470</name>
</gene>
<dbReference type="AlphaFoldDB" id="A0AA97I7V4"/>
<accession>A0AA97I7V4</accession>
<feature type="domain" description="Beta-lactamase-related" evidence="1">
    <location>
        <begin position="22"/>
        <end position="285"/>
    </location>
</feature>
<dbReference type="InterPro" id="IPR012338">
    <property type="entry name" value="Beta-lactam/transpept-like"/>
</dbReference>
<protein>
    <submittedName>
        <fullName evidence="2">Serine hydrolase</fullName>
    </submittedName>
</protein>
<dbReference type="PANTHER" id="PTHR43283:SF7">
    <property type="entry name" value="BETA-LACTAMASE-RELATED DOMAIN-CONTAINING PROTEIN"/>
    <property type="match status" value="1"/>
</dbReference>
<dbReference type="EMBL" id="CP118157">
    <property type="protein sequence ID" value="WOF24672.1"/>
    <property type="molecule type" value="Genomic_DNA"/>
</dbReference>
<keyword evidence="3" id="KW-1185">Reference proteome</keyword>
<dbReference type="InterPro" id="IPR001466">
    <property type="entry name" value="Beta-lactam-related"/>
</dbReference>
<dbReference type="SUPFAM" id="SSF56601">
    <property type="entry name" value="beta-lactamase/transpeptidase-like"/>
    <property type="match status" value="1"/>
</dbReference>
<organism evidence="2 3">
    <name type="scientific">Microbacterium betulae</name>
    <dbReference type="NCBI Taxonomy" id="2981139"/>
    <lineage>
        <taxon>Bacteria</taxon>
        <taxon>Bacillati</taxon>
        <taxon>Actinomycetota</taxon>
        <taxon>Actinomycetes</taxon>
        <taxon>Micrococcales</taxon>
        <taxon>Microbacteriaceae</taxon>
        <taxon>Microbacterium</taxon>
    </lineage>
</organism>
<reference evidence="2 3" key="1">
    <citation type="submission" date="2023-02" db="EMBL/GenBank/DDBJ databases">
        <title>Microbacterium betulae sp. nov., isolated from birch wood.</title>
        <authorList>
            <person name="Pasciak M."/>
            <person name="Pawlik K.J."/>
            <person name="Martynowski D."/>
            <person name="Laczmanski L."/>
            <person name="Ciekot J."/>
            <person name="Szponar B."/>
            <person name="Wojcik-Fatla A."/>
            <person name="Mackiewicz B."/>
            <person name="Farian E."/>
            <person name="Cholewa G."/>
            <person name="Cholewa A."/>
            <person name="Dutkiewicz J."/>
        </authorList>
    </citation>
    <scope>NUCLEOTIDE SEQUENCE [LARGE SCALE GENOMIC DNA]</scope>
    <source>
        <strain evidence="2 3">AB</strain>
    </source>
</reference>
<dbReference type="RefSeq" id="WP_317141145.1">
    <property type="nucleotide sequence ID" value="NZ_CP118157.1"/>
</dbReference>